<dbReference type="RefSeq" id="WP_152122921.1">
    <property type="nucleotide sequence ID" value="NZ_WELI01000001.1"/>
</dbReference>
<comment type="caution">
    <text evidence="1">The sequence shown here is derived from an EMBL/GenBank/DDBJ whole genome shotgun (WGS) entry which is preliminary data.</text>
</comment>
<evidence type="ECO:0000313" key="1">
    <source>
        <dbReference type="EMBL" id="KAB7733082.1"/>
    </source>
</evidence>
<dbReference type="AlphaFoldDB" id="A0A7J5U5F6"/>
<accession>A0A7J5U5F6</accession>
<protein>
    <recommendedName>
        <fullName evidence="3">Lipoprotein</fullName>
    </recommendedName>
</protein>
<dbReference type="PROSITE" id="PS51257">
    <property type="entry name" value="PROKAR_LIPOPROTEIN"/>
    <property type="match status" value="1"/>
</dbReference>
<evidence type="ECO:0008006" key="3">
    <source>
        <dbReference type="Google" id="ProtNLM"/>
    </source>
</evidence>
<dbReference type="EMBL" id="WELI01000001">
    <property type="protein sequence ID" value="KAB7733082.1"/>
    <property type="molecule type" value="Genomic_DNA"/>
</dbReference>
<organism evidence="1 2">
    <name type="scientific">Rudanella paleaurantiibacter</name>
    <dbReference type="NCBI Taxonomy" id="2614655"/>
    <lineage>
        <taxon>Bacteria</taxon>
        <taxon>Pseudomonadati</taxon>
        <taxon>Bacteroidota</taxon>
        <taxon>Cytophagia</taxon>
        <taxon>Cytophagales</taxon>
        <taxon>Cytophagaceae</taxon>
        <taxon>Rudanella</taxon>
    </lineage>
</organism>
<reference evidence="1 2" key="1">
    <citation type="submission" date="2019-10" db="EMBL/GenBank/DDBJ databases">
        <title>Rudanella paleaurantiibacter sp. nov., isolated from sludge.</title>
        <authorList>
            <person name="Xu S.Q."/>
        </authorList>
    </citation>
    <scope>NUCLEOTIDE SEQUENCE [LARGE SCALE GENOMIC DNA]</scope>
    <source>
        <strain evidence="1 2">HX-22-17</strain>
    </source>
</reference>
<evidence type="ECO:0000313" key="2">
    <source>
        <dbReference type="Proteomes" id="UP000488299"/>
    </source>
</evidence>
<sequence>MKKLVLLLLIGLVGCREDTVCEKEPDQTTGLINRLFPDGYLAYDTRQGEDLGRFGIRISTADEYKRVFTHCCATRLDSVDFSRYDVLGLSTVNLGTYTGSYYVYDVQRDDASKRIVYTVTERYCKRGSPVDGRGNFVLIPKVPDGYRVEYLRQQVKR</sequence>
<name>A0A7J5U5F6_9BACT</name>
<dbReference type="Proteomes" id="UP000488299">
    <property type="component" value="Unassembled WGS sequence"/>
</dbReference>
<keyword evidence="2" id="KW-1185">Reference proteome</keyword>
<gene>
    <name evidence="1" type="ORF">F5984_03855</name>
</gene>
<proteinExistence type="predicted"/>